<evidence type="ECO:0000313" key="1">
    <source>
        <dbReference type="EMBL" id="CAK7352354.1"/>
    </source>
</evidence>
<proteinExistence type="predicted"/>
<name>A0AAV1SJX7_9ROSI</name>
<accession>A0AAV1SJX7</accession>
<keyword evidence="2" id="KW-1185">Reference proteome</keyword>
<evidence type="ECO:0000313" key="2">
    <source>
        <dbReference type="Proteomes" id="UP001314170"/>
    </source>
</evidence>
<comment type="caution">
    <text evidence="1">The sequence shown here is derived from an EMBL/GenBank/DDBJ whole genome shotgun (WGS) entry which is preliminary data.</text>
</comment>
<protein>
    <submittedName>
        <fullName evidence="1">Uncharacterized protein</fullName>
    </submittedName>
</protein>
<reference evidence="1 2" key="1">
    <citation type="submission" date="2024-01" db="EMBL/GenBank/DDBJ databases">
        <authorList>
            <person name="Waweru B."/>
        </authorList>
    </citation>
    <scope>NUCLEOTIDE SEQUENCE [LARGE SCALE GENOMIC DNA]</scope>
</reference>
<dbReference type="EMBL" id="CAWUPB010001194">
    <property type="protein sequence ID" value="CAK7352354.1"/>
    <property type="molecule type" value="Genomic_DNA"/>
</dbReference>
<dbReference type="Proteomes" id="UP001314170">
    <property type="component" value="Unassembled WGS sequence"/>
</dbReference>
<sequence>MLNMEEALKLEHERDSMVNAANAVLENARSYYDCKSTSVSESNRKRMNMWEKKRGLGH</sequence>
<organism evidence="1 2">
    <name type="scientific">Dovyalis caffra</name>
    <dbReference type="NCBI Taxonomy" id="77055"/>
    <lineage>
        <taxon>Eukaryota</taxon>
        <taxon>Viridiplantae</taxon>
        <taxon>Streptophyta</taxon>
        <taxon>Embryophyta</taxon>
        <taxon>Tracheophyta</taxon>
        <taxon>Spermatophyta</taxon>
        <taxon>Magnoliopsida</taxon>
        <taxon>eudicotyledons</taxon>
        <taxon>Gunneridae</taxon>
        <taxon>Pentapetalae</taxon>
        <taxon>rosids</taxon>
        <taxon>fabids</taxon>
        <taxon>Malpighiales</taxon>
        <taxon>Salicaceae</taxon>
        <taxon>Flacourtieae</taxon>
        <taxon>Dovyalis</taxon>
    </lineage>
</organism>
<gene>
    <name evidence="1" type="ORF">DCAF_LOCUS24181</name>
</gene>
<dbReference type="AlphaFoldDB" id="A0AAV1SJX7"/>